<evidence type="ECO:0000313" key="4">
    <source>
        <dbReference type="Proteomes" id="UP000054564"/>
    </source>
</evidence>
<proteinExistence type="predicted"/>
<keyword evidence="4" id="KW-1185">Reference proteome</keyword>
<dbReference type="OrthoDB" id="2516525at2759"/>
<evidence type="ECO:0000313" key="3">
    <source>
        <dbReference type="EMBL" id="KNE94381.1"/>
    </source>
</evidence>
<feature type="region of interest" description="Disordered" evidence="1">
    <location>
        <begin position="231"/>
        <end position="392"/>
    </location>
</feature>
<protein>
    <submittedName>
        <fullName evidence="3">Uncharacterized protein</fullName>
    </submittedName>
</protein>
<gene>
    <name evidence="3" type="ORF">PSTG_12281</name>
</gene>
<dbReference type="AlphaFoldDB" id="A0A0L0V5A1"/>
<accession>A0A0L0V5A1</accession>
<feature type="region of interest" description="Disordered" evidence="1">
    <location>
        <begin position="962"/>
        <end position="982"/>
    </location>
</feature>
<keyword evidence="2" id="KW-0732">Signal</keyword>
<dbReference type="Proteomes" id="UP000054564">
    <property type="component" value="Unassembled WGS sequence"/>
</dbReference>
<feature type="signal peptide" evidence="2">
    <location>
        <begin position="1"/>
        <end position="21"/>
    </location>
</feature>
<evidence type="ECO:0000256" key="1">
    <source>
        <dbReference type="SAM" id="MobiDB-lite"/>
    </source>
</evidence>
<feature type="compositionally biased region" description="Low complexity" evidence="1">
    <location>
        <begin position="367"/>
        <end position="379"/>
    </location>
</feature>
<evidence type="ECO:0000256" key="2">
    <source>
        <dbReference type="SAM" id="SignalP"/>
    </source>
</evidence>
<reference evidence="4" key="1">
    <citation type="submission" date="2014-03" db="EMBL/GenBank/DDBJ databases">
        <title>The Genome Sequence of Puccinia striiformis f. sp. tritici PST-78.</title>
        <authorList>
            <consortium name="The Broad Institute Genome Sequencing Platform"/>
            <person name="Cuomo C."/>
            <person name="Hulbert S."/>
            <person name="Chen X."/>
            <person name="Walker B."/>
            <person name="Young S.K."/>
            <person name="Zeng Q."/>
            <person name="Gargeya S."/>
            <person name="Fitzgerald M."/>
            <person name="Haas B."/>
            <person name="Abouelleil A."/>
            <person name="Alvarado L."/>
            <person name="Arachchi H.M."/>
            <person name="Berlin A.M."/>
            <person name="Chapman S.B."/>
            <person name="Goldberg J."/>
            <person name="Griggs A."/>
            <person name="Gujja S."/>
            <person name="Hansen M."/>
            <person name="Howarth C."/>
            <person name="Imamovic A."/>
            <person name="Larimer J."/>
            <person name="McCowan C."/>
            <person name="Montmayeur A."/>
            <person name="Murphy C."/>
            <person name="Neiman D."/>
            <person name="Pearson M."/>
            <person name="Priest M."/>
            <person name="Roberts A."/>
            <person name="Saif S."/>
            <person name="Shea T."/>
            <person name="Sisk P."/>
            <person name="Sykes S."/>
            <person name="Wortman J."/>
            <person name="Nusbaum C."/>
            <person name="Birren B."/>
        </authorList>
    </citation>
    <scope>NUCLEOTIDE SEQUENCE [LARGE SCALE GENOMIC DNA]</scope>
    <source>
        <strain evidence="4">race PST-78</strain>
    </source>
</reference>
<feature type="compositionally biased region" description="Polar residues" evidence="1">
    <location>
        <begin position="291"/>
        <end position="304"/>
    </location>
</feature>
<sequence>MKNRWLVFLIIATWEIRTGLSVKSIDLFPTSQIEDHESLRWKSHEMTPDHPTEPASPIRLDLSLSPSGSRSAVSAYSRESQPFFIPIFSAHHGNLNPITELDLMPGNPQPDPVLLRSSITTSPQREIDFLGEWVSNKRTLDSNEIPSDHNRWWATEGRPCSSSDHHSLQNSVPQLDLSLALDHHPGPSSKKQKVTSQVTGAMHGWGFPVMKAHHSDPGAQFDLGLALDDSRAAQKSTQSNFDQGPERTAMSGPDVSPTRDQANKPSHSPEPADQLDLSSSGVATKKRKITSSEPEAGSQTSMIPNQYEEPGGNSLSSGNQIDPPGLVASASSKQNQPISPPGAPEGEPEIRSETTAPLENDAPPTESSSLAAAVPSSSPEPQPRLKRTGQQFLARRRELSKVYQASKALLKLQERQAKKVSANKAKEKAAIENLSKKRKYKLVNQEPSHTIDTTKTSELKALLKSQGRELLRAKKVSAIKAKQKAGIENLSKKRKYKLVNQEPKDTTDTTSKLKGKAKMISTGKGGPVEGVQVKRGRGRPKLLEKKRLKVSPIQAYAEEEIKLAVHSPHTHKIWAWIFVATTVLMEERHQDLRFEQDTSTAQFALKLGSEIDQLIQKGHHHQEHYPEITKLELQENASNFAEFLFVIHLRLLQSWATKSSKVYIEEHESLEEWLLELLRKGPDHQAVDPIHEDTDPTINFKDHPQQILNDVFESISSKKSDKLMYRVIKKHHFGDAFMGVTSESQLKMTKTIVTLLAAYYRSTNPKKWNALFTDGSIFLSHMAKLQTPHFHRNTKRIDTPKEFIEAMELLPWKEKLGKIDEKTLRSVRLSMRVSPNDKREEWVLPFQEEKPAVVDDEVWAAISLIDRGEREVIKADQQAITLAQDRYKPSVNPSLSPSLKSYVSNEDRLDRVEELVRLVWVLNSRLVEAFGYHTTDPEYIEEQNHLQDVLFGILNQPKNQEKVYRSSSKDKKTDSNNSNDDQEQEIGNLIFTGLKCKDIQARIAPTYESDERVSRYEILMTESAVRLISHHYKQKNCMKWFNIFNNQDGFMLGFEKLAKRLRAKNSYHNFILNSFYPARRIQILPWKNNLFTTTNQKMLIIFLFRRNQYLV</sequence>
<feature type="compositionally biased region" description="Polar residues" evidence="1">
    <location>
        <begin position="233"/>
        <end position="242"/>
    </location>
</feature>
<name>A0A0L0V5A1_9BASI</name>
<comment type="caution">
    <text evidence="3">The sequence shown here is derived from an EMBL/GenBank/DDBJ whole genome shotgun (WGS) entry which is preliminary data.</text>
</comment>
<feature type="compositionally biased region" description="Basic and acidic residues" evidence="1">
    <location>
        <begin position="962"/>
        <end position="974"/>
    </location>
</feature>
<organism evidence="3 4">
    <name type="scientific">Puccinia striiformis f. sp. tritici PST-78</name>
    <dbReference type="NCBI Taxonomy" id="1165861"/>
    <lineage>
        <taxon>Eukaryota</taxon>
        <taxon>Fungi</taxon>
        <taxon>Dikarya</taxon>
        <taxon>Basidiomycota</taxon>
        <taxon>Pucciniomycotina</taxon>
        <taxon>Pucciniomycetes</taxon>
        <taxon>Pucciniales</taxon>
        <taxon>Pucciniaceae</taxon>
        <taxon>Puccinia</taxon>
    </lineage>
</organism>
<feature type="chain" id="PRO_5005549850" evidence="2">
    <location>
        <begin position="22"/>
        <end position="1111"/>
    </location>
</feature>
<feature type="region of interest" description="Disordered" evidence="1">
    <location>
        <begin position="500"/>
        <end position="533"/>
    </location>
</feature>
<dbReference type="EMBL" id="AJIL01000118">
    <property type="protein sequence ID" value="KNE94381.1"/>
    <property type="molecule type" value="Genomic_DNA"/>
</dbReference>